<keyword evidence="6" id="KW-0843">Virulence</keyword>
<keyword evidence="4" id="KW-0800">Toxin</keyword>
<dbReference type="InterPro" id="IPR038081">
    <property type="entry name" value="CalX-like_sf"/>
</dbReference>
<dbReference type="GO" id="GO:0016020">
    <property type="term" value="C:membrane"/>
    <property type="evidence" value="ECO:0007669"/>
    <property type="project" value="UniProtKB-SubCell"/>
</dbReference>
<evidence type="ECO:0000256" key="7">
    <source>
        <dbReference type="ARBA" id="ARBA00023136"/>
    </source>
</evidence>
<reference evidence="11" key="1">
    <citation type="submission" date="2020-06" db="EMBL/GenBank/DDBJ databases">
        <title>Nostoc edaphicum CCNP1411 genome.</title>
        <authorList>
            <person name="Fidor A."/>
            <person name="Grabski M."/>
            <person name="Gawor J."/>
            <person name="Gromadka R."/>
            <person name="Wegrzyn G."/>
            <person name="Mazur-Marzec H."/>
        </authorList>
    </citation>
    <scope>NUCLEOTIDE SEQUENCE [LARGE SCALE GENOMIC DNA]</scope>
    <source>
        <strain evidence="11">CCNP1411</strain>
    </source>
</reference>
<dbReference type="RefSeq" id="WP_181929707.1">
    <property type="nucleotide sequence ID" value="NZ_CP054698.1"/>
</dbReference>
<dbReference type="SUPFAM" id="SSF141072">
    <property type="entry name" value="CalX-like"/>
    <property type="match status" value="1"/>
</dbReference>
<dbReference type="PROSITE" id="PS00330">
    <property type="entry name" value="HEMOLYSIN_CALCIUM"/>
    <property type="match status" value="3"/>
</dbReference>
<dbReference type="GO" id="GO:0005576">
    <property type="term" value="C:extracellular region"/>
    <property type="evidence" value="ECO:0007669"/>
    <property type="project" value="UniProtKB-SubCell"/>
</dbReference>
<dbReference type="GO" id="GO:0005509">
    <property type="term" value="F:calcium ion binding"/>
    <property type="evidence" value="ECO:0007669"/>
    <property type="project" value="InterPro"/>
</dbReference>
<dbReference type="EMBL" id="CP054698">
    <property type="protein sequence ID" value="QMS92196.1"/>
    <property type="molecule type" value="Genomic_DNA"/>
</dbReference>
<dbReference type="InterPro" id="IPR011049">
    <property type="entry name" value="Serralysin-like_metalloprot_C"/>
</dbReference>
<dbReference type="GO" id="GO:0090729">
    <property type="term" value="F:toxin activity"/>
    <property type="evidence" value="ECO:0007669"/>
    <property type="project" value="UniProtKB-KW"/>
</dbReference>
<protein>
    <submittedName>
        <fullName evidence="10">Pre-peptidase C-terminal domain-containing protein</fullName>
    </submittedName>
</protein>
<keyword evidence="11" id="KW-1185">Reference proteome</keyword>
<name>A0A7D7LFB5_9NOSO</name>
<evidence type="ECO:0000256" key="8">
    <source>
        <dbReference type="SAM" id="MobiDB-lite"/>
    </source>
</evidence>
<dbReference type="PANTHER" id="PTHR38340:SF1">
    <property type="entry name" value="S-LAYER PROTEIN"/>
    <property type="match status" value="1"/>
</dbReference>
<evidence type="ECO:0000313" key="10">
    <source>
        <dbReference type="EMBL" id="QMS92196.1"/>
    </source>
</evidence>
<dbReference type="InterPro" id="IPR007280">
    <property type="entry name" value="Peptidase_C_arc/bac"/>
</dbReference>
<dbReference type="InterPro" id="IPR003995">
    <property type="entry name" value="RTX_toxin_determinant-A"/>
</dbReference>
<feature type="region of interest" description="Disordered" evidence="8">
    <location>
        <begin position="619"/>
        <end position="638"/>
    </location>
</feature>
<dbReference type="Proteomes" id="UP000514713">
    <property type="component" value="Chromosome"/>
</dbReference>
<keyword evidence="3" id="KW-0964">Secreted</keyword>
<evidence type="ECO:0000256" key="5">
    <source>
        <dbReference type="ARBA" id="ARBA00022737"/>
    </source>
</evidence>
<dbReference type="InterPro" id="IPR050557">
    <property type="entry name" value="RTX_toxin/Mannuronan_C5-epim"/>
</dbReference>
<dbReference type="Gene3D" id="2.60.120.380">
    <property type="match status" value="2"/>
</dbReference>
<evidence type="ECO:0000256" key="3">
    <source>
        <dbReference type="ARBA" id="ARBA00022525"/>
    </source>
</evidence>
<feature type="domain" description="Peptidase C-terminal archaeal/bacterial" evidence="9">
    <location>
        <begin position="529"/>
        <end position="607"/>
    </location>
</feature>
<dbReference type="InterPro" id="IPR001343">
    <property type="entry name" value="Hemolysn_Ca-bd"/>
</dbReference>
<evidence type="ECO:0000256" key="4">
    <source>
        <dbReference type="ARBA" id="ARBA00022656"/>
    </source>
</evidence>
<dbReference type="PRINTS" id="PR00313">
    <property type="entry name" value="CABNDNGRPT"/>
</dbReference>
<dbReference type="SUPFAM" id="SSF51120">
    <property type="entry name" value="beta-Roll"/>
    <property type="match status" value="2"/>
</dbReference>
<gene>
    <name evidence="10" type="ORF">HUN01_33090</name>
</gene>
<accession>A0A7D7LFB5</accession>
<dbReference type="InterPro" id="IPR018511">
    <property type="entry name" value="Hemolysin-typ_Ca-bd_CS"/>
</dbReference>
<evidence type="ECO:0000256" key="6">
    <source>
        <dbReference type="ARBA" id="ARBA00023026"/>
    </source>
</evidence>
<dbReference type="Pfam" id="PF00353">
    <property type="entry name" value="HemolysinCabind"/>
    <property type="match status" value="3"/>
</dbReference>
<evidence type="ECO:0000313" key="11">
    <source>
        <dbReference type="Proteomes" id="UP000514713"/>
    </source>
</evidence>
<dbReference type="KEGG" id="ned:HUN01_33090"/>
<feature type="domain" description="Peptidase C-terminal archaeal/bacterial" evidence="9">
    <location>
        <begin position="1129"/>
        <end position="1213"/>
    </location>
</feature>
<evidence type="ECO:0000259" key="9">
    <source>
        <dbReference type="Pfam" id="PF04151"/>
    </source>
</evidence>
<evidence type="ECO:0000256" key="1">
    <source>
        <dbReference type="ARBA" id="ARBA00004370"/>
    </source>
</evidence>
<organism evidence="10 11">
    <name type="scientific">Nostoc edaphicum CCNP1411</name>
    <dbReference type="NCBI Taxonomy" id="1472755"/>
    <lineage>
        <taxon>Bacteria</taxon>
        <taxon>Bacillati</taxon>
        <taxon>Cyanobacteriota</taxon>
        <taxon>Cyanophyceae</taxon>
        <taxon>Nostocales</taxon>
        <taxon>Nostocaceae</taxon>
        <taxon>Nostoc</taxon>
    </lineage>
</organism>
<dbReference type="PRINTS" id="PR01488">
    <property type="entry name" value="RTXTOXINA"/>
</dbReference>
<proteinExistence type="predicted"/>
<keyword evidence="7" id="KW-0472">Membrane</keyword>
<dbReference type="Pfam" id="PF04151">
    <property type="entry name" value="PPC"/>
    <property type="match status" value="2"/>
</dbReference>
<evidence type="ECO:0000256" key="2">
    <source>
        <dbReference type="ARBA" id="ARBA00004613"/>
    </source>
</evidence>
<dbReference type="PANTHER" id="PTHR38340">
    <property type="entry name" value="S-LAYER PROTEIN"/>
    <property type="match status" value="1"/>
</dbReference>
<comment type="subcellular location">
    <subcellularLocation>
        <location evidence="1">Membrane</location>
    </subcellularLocation>
    <subcellularLocation>
        <location evidence="2">Secreted</location>
    </subcellularLocation>
</comment>
<sequence length="1689" mass="177826">MLIFNNKDFFNYTSNTSVTDRNSFTYVVNASKADSTTVRDGITVYPLTPKYTMPTIIGINSTPITIDAQNNLLAYGLVKSAEYTAADNSVRTGASVLNLSLNVEGSIPEEGLVVDVISNIDLYKYLTGLNTAPYSPGAEVLEGIYDETGKGIGFKVKVASPNSLIVLRLKSDLPADELATATFSVQAGDGYDVNPESNATTFPVYNTLGDVPTLSVTPEVSFTATNTTIVESEGDRVTFNFTLSEPPPPGGVTVLVRGDSFTNLGQLDALQAEVTGGNFPAIVGSNSFYFHITEQTASIVVPAFADETPEGLQTQSFSLVPNLGYTVSPTENSLVVTIQDTPESTLPQVILTGTPATLIESNNTVSRHTFTLSAPPSADGLVVSVSAPNLSEFDLEQISLIGGTIEAVRADGFDLKFTSQRVVIDLPVKNDGVAEGTETAVFTLLAGTGYVIGETSNQATFTILDAPLPPQPLSAEIESNDTIATANNALLSAANPTLAITGAIDYSVANRYRINPTDAGFTYVDNTEDVDLYKVELTAGDRLVLDIDAQQNGSTLSSALQVFDAEGNVLAANRRAPAPNEIFVSGNDSYLDFTTSEAGTYYVGVSSNPNYDRSVENPALTNFDPYDPNEQGSGTGTSSGTYTLNLNLNPEVGTVINPPLPVPSGTRPIISLETITGTYSDRETGEKILSPYLVTSPPEGAAVLVISLQADGEIPEGGANVTINSNIILRDYLGALRTAPFGIGGEIGDAIYDPQTGEATGFTFNLTQNNAYISFIIPTTTEIEGSQSATFALLAGDNTKVNPNADSSTVTFYETLEQAPVATVIPKVGLEVSQTQLIESEGTSTVLTFTLDKAPPAEGVLVYVNSGITAGAGEFDVFQAEVNGASFPYGNFNASGFYVKLTEQTATLTLSAFDDGEVEGIESLTFELQSSAGYTIDPAKAAVTFTLLDTPTSQIQVSYEFNPTNLIESAETVSVHTFSLSSPPPAEGVTIFVTTPSLSEFDLTGVEVTNGEIVSVTDNGFNLKITGTEAVVQVPVKNDGLAEGLETAVFTIQPGSTYQVNPIANTATFNIYDNASDVPLVESEGNSLLTLNDVIPQAIDTQLSVDNTSFKIQAEIGNAPGNFIDASEDVDLYKVQLKAGEKIKIDTDTVPFLIEGFENEQFVDTELRLFDSTGIQLATSFNDPAPDELFLSNRDAYLEFTAIAEGDYYIGVAANSNRYYDPFTAGSGGGRIIPASGTNIGNYELSIDLTPVPPIVGFTASPVVNEAEGTGLVLTFNAQGILPTDGIVVSVGGDFRASAVAQGLQFRQVVESEGIDYLRFNRDTQAYEFRLTQATATVTIPVFDDIVEEVDTTYNYQLLASEAYTLDPVATSTAVTFVDGVPGGVGPVVSISVDQSVLTEGDTFTINFAVGGEIPADGLKVYVLSPTPASLGEFLIFNEDGTPAITYEGIAGFPERDGTGGGFFVTLTQPTASLTLQVFDDGPDEGIESLTFNVVDGEQYEVNPNSGSFTLTLSDAPTISSGNAGDNILIGTINNDQLFGNGGKDILFGNGGDDYLFGGSGDDLLDGGDGNDQLFGNGGKDILLGGAGNDIIYSGSGDDLINGGFGNDTIYLNGGKDTIVLAKGEGVDTIYNFQISFGQQISLSAGLSYDQLTLSQSGFDTAIKVGDETLGVLKSIQASSLNSSVFTSV</sequence>
<dbReference type="Gene3D" id="2.150.10.10">
    <property type="entry name" value="Serralysin-like metalloprotease, C-terminal"/>
    <property type="match status" value="2"/>
</dbReference>
<keyword evidence="5" id="KW-0677">Repeat</keyword>